<evidence type="ECO:0000313" key="2">
    <source>
        <dbReference type="EMBL" id="TGZ09833.1"/>
    </source>
</evidence>
<keyword evidence="1" id="KW-1133">Transmembrane helix</keyword>
<keyword evidence="1" id="KW-0812">Transmembrane</keyword>
<protein>
    <submittedName>
        <fullName evidence="2">Uncharacterized protein</fullName>
    </submittedName>
</protein>
<keyword evidence="1" id="KW-0472">Membrane</keyword>
<evidence type="ECO:0000313" key="3">
    <source>
        <dbReference type="Proteomes" id="UP000306274"/>
    </source>
</evidence>
<comment type="caution">
    <text evidence="2">The sequence shown here is derived from an EMBL/GenBank/DDBJ whole genome shotgun (WGS) entry which is preliminary data.</text>
</comment>
<feature type="transmembrane region" description="Helical" evidence="1">
    <location>
        <begin position="63"/>
        <end position="81"/>
    </location>
</feature>
<accession>A0ABY2PFK3</accession>
<keyword evidence="3" id="KW-1185">Reference proteome</keyword>
<organism evidence="2 3">
    <name type="scientific">Streptomyces rhizosphaericola</name>
    <dbReference type="NCBI Taxonomy" id="2564098"/>
    <lineage>
        <taxon>Bacteria</taxon>
        <taxon>Bacillati</taxon>
        <taxon>Actinomycetota</taxon>
        <taxon>Actinomycetes</taxon>
        <taxon>Kitasatosporales</taxon>
        <taxon>Streptomycetaceae</taxon>
        <taxon>Streptomyces</taxon>
    </lineage>
</organism>
<dbReference type="RefSeq" id="WP_136016246.1">
    <property type="nucleotide sequence ID" value="NZ_SRZK01000105.1"/>
</dbReference>
<proteinExistence type="predicted"/>
<dbReference type="EMBL" id="SRZK01000105">
    <property type="protein sequence ID" value="TGZ09833.1"/>
    <property type="molecule type" value="Genomic_DNA"/>
</dbReference>
<feature type="transmembrane region" description="Helical" evidence="1">
    <location>
        <begin position="18"/>
        <end position="36"/>
    </location>
</feature>
<evidence type="ECO:0000256" key="1">
    <source>
        <dbReference type="SAM" id="Phobius"/>
    </source>
</evidence>
<name>A0ABY2PFK3_9ACTN</name>
<gene>
    <name evidence="2" type="ORF">E5Z02_13090</name>
</gene>
<dbReference type="Proteomes" id="UP000306274">
    <property type="component" value="Unassembled WGS sequence"/>
</dbReference>
<reference evidence="2 3" key="1">
    <citation type="submission" date="2019-04" db="EMBL/GenBank/DDBJ databases">
        <title>Streptomyces rhizosphaericola sp. nov., an actinobacterium isolated from the wheat rhizosphere.</title>
        <authorList>
            <person name="Vargas Hoyos H.A."/>
            <person name="Santos S.N."/>
            <person name="Genuario D.B."/>
            <person name="Melo I.S."/>
            <person name="Da Silva L.J."/>
            <person name="Da Silva F.S.P."/>
            <person name="Zucchi T.D."/>
        </authorList>
    </citation>
    <scope>NUCLEOTIDE SEQUENCE [LARGE SCALE GENOMIC DNA]</scope>
    <source>
        <strain evidence="2 3">1AS2c</strain>
    </source>
</reference>
<sequence length="267" mass="28354">MIMLSVDPAARSHADGQAVGQLLVLAVALVLVWVVTRTWRRGPAPDGPDDVERTTAVAVRRGNIVRGVLLAIAAAGLIGIFTGRGYQPAAEAAPTAQKPVAQSPSATTGPPEVKRVIEAAPSVGEYRLHTGEEAAEYERLVPEKSQTGKQWFYDGPGEGPVGAWLQIDAVEWDARLSEITSPEAASGVLRDFFAGSKATEVTDFEAGPWGGRLSCGYVTVNSGRQVACAWVDAATWGRLALMDEKSLSKAAEIALEFRTASEKRADQ</sequence>